<evidence type="ECO:0000313" key="2">
    <source>
        <dbReference type="Proteomes" id="UP000282321"/>
    </source>
</evidence>
<dbReference type="PANTHER" id="PTHR13061:SF29">
    <property type="entry name" value="GAMMA CARBONIC ANHYDRASE-LIKE 1, MITOCHONDRIAL-RELATED"/>
    <property type="match status" value="1"/>
</dbReference>
<dbReference type="InterPro" id="IPR050484">
    <property type="entry name" value="Transf_Hexapept/Carb_Anhydrase"/>
</dbReference>
<dbReference type="Proteomes" id="UP000282321">
    <property type="component" value="Unassembled WGS sequence"/>
</dbReference>
<dbReference type="SUPFAM" id="SSF51161">
    <property type="entry name" value="Trimeric LpxA-like enzymes"/>
    <property type="match status" value="1"/>
</dbReference>
<dbReference type="EMBL" id="QNBC01000012">
    <property type="protein sequence ID" value="RKX67716.1"/>
    <property type="molecule type" value="Genomic_DNA"/>
</dbReference>
<dbReference type="AlphaFoldDB" id="A0A660SC19"/>
<proteinExistence type="predicted"/>
<protein>
    <submittedName>
        <fullName evidence="1">Gamma carbonic anhydrase family protein</fullName>
    </submittedName>
</protein>
<dbReference type="Gene3D" id="2.160.10.10">
    <property type="entry name" value="Hexapeptide repeat proteins"/>
    <property type="match status" value="1"/>
</dbReference>
<reference evidence="1 2" key="1">
    <citation type="submission" date="2018-06" db="EMBL/GenBank/DDBJ databases">
        <title>Extensive metabolic versatility and redundancy in microbially diverse, dynamic hydrothermal sediments.</title>
        <authorList>
            <person name="Dombrowski N."/>
            <person name="Teske A."/>
            <person name="Baker B.J."/>
        </authorList>
    </citation>
    <scope>NUCLEOTIDE SEQUENCE [LARGE SCALE GENOMIC DNA]</scope>
    <source>
        <strain evidence="1">B35_G9</strain>
    </source>
</reference>
<organism evidence="1 2">
    <name type="scientific">candidate division TA06 bacterium</name>
    <dbReference type="NCBI Taxonomy" id="2250710"/>
    <lineage>
        <taxon>Bacteria</taxon>
        <taxon>Bacteria division TA06</taxon>
    </lineage>
</organism>
<dbReference type="Pfam" id="PF00132">
    <property type="entry name" value="Hexapep"/>
    <property type="match status" value="1"/>
</dbReference>
<dbReference type="InterPro" id="IPR047324">
    <property type="entry name" value="LbH_gamma_CA-like"/>
</dbReference>
<sequence>MIVKIGDKEPDKPLFLAPNATLIGDIRLGENVSIWHGAVLRGDINYIKIGNSSNVQDNSVFHVTEKLPVIIGDYVTVGHNVTIHGCVIEDYCLIGMGAVILDNAHIGKGSIVAAGSVIKENAVIPPGSLVAGVPAVIKRTLPPESLKTLKESALHYVKYTELYN</sequence>
<accession>A0A660SC19</accession>
<dbReference type="CDD" id="cd04645">
    <property type="entry name" value="LbH_gamma_CA_like"/>
    <property type="match status" value="1"/>
</dbReference>
<evidence type="ECO:0000313" key="1">
    <source>
        <dbReference type="EMBL" id="RKX67716.1"/>
    </source>
</evidence>
<dbReference type="InterPro" id="IPR011004">
    <property type="entry name" value="Trimer_LpxA-like_sf"/>
</dbReference>
<comment type="caution">
    <text evidence="1">The sequence shown here is derived from an EMBL/GenBank/DDBJ whole genome shotgun (WGS) entry which is preliminary data.</text>
</comment>
<dbReference type="InterPro" id="IPR001451">
    <property type="entry name" value="Hexapep"/>
</dbReference>
<dbReference type="PANTHER" id="PTHR13061">
    <property type="entry name" value="DYNACTIN SUBUNIT P25"/>
    <property type="match status" value="1"/>
</dbReference>
<gene>
    <name evidence="1" type="ORF">DRP44_01600</name>
</gene>
<name>A0A660SC19_UNCT6</name>